<comment type="caution">
    <text evidence="9">The sequence shown here is derived from an EMBL/GenBank/DDBJ whole genome shotgun (WGS) entry which is preliminary data.</text>
</comment>
<evidence type="ECO:0000256" key="6">
    <source>
        <dbReference type="ARBA" id="ARBA00022989"/>
    </source>
</evidence>
<feature type="transmembrane region" description="Helical" evidence="8">
    <location>
        <begin position="265"/>
        <end position="292"/>
    </location>
</feature>
<dbReference type="AlphaFoldDB" id="A0A1Q8QN70"/>
<dbReference type="InterPro" id="IPR011541">
    <property type="entry name" value="Ni/Co_transpt_high_affinity"/>
</dbReference>
<dbReference type="InterPro" id="IPR004688">
    <property type="entry name" value="Ni/Co_transpt"/>
</dbReference>
<evidence type="ECO:0000256" key="4">
    <source>
        <dbReference type="ARBA" id="ARBA00022596"/>
    </source>
</evidence>
<accession>A0A1Q8QN70</accession>
<keyword evidence="4" id="KW-0533">Nickel</keyword>
<dbReference type="PANTHER" id="PTHR31611">
    <property type="entry name" value="HIGH-AFFINITY NICKEL TRANSPORT PROTEIN NIC1"/>
    <property type="match status" value="1"/>
</dbReference>
<evidence type="ECO:0000313" key="10">
    <source>
        <dbReference type="Proteomes" id="UP000186102"/>
    </source>
</evidence>
<dbReference type="GO" id="GO:0015099">
    <property type="term" value="F:nickel cation transmembrane transporter activity"/>
    <property type="evidence" value="ECO:0007669"/>
    <property type="project" value="UniProtKB-UniRule"/>
</dbReference>
<protein>
    <recommendedName>
        <fullName evidence="8">Nickel/cobalt efflux system</fullName>
    </recommendedName>
</protein>
<keyword evidence="5 8" id="KW-0812">Transmembrane</keyword>
<keyword evidence="10" id="KW-1185">Reference proteome</keyword>
<dbReference type="RefSeq" id="WP_075366281.1">
    <property type="nucleotide sequence ID" value="NZ_MLBF01000039.1"/>
</dbReference>
<organism evidence="9 10">
    <name type="scientific">Desulfosporosinus metallidurans</name>
    <dbReference type="NCBI Taxonomy" id="1888891"/>
    <lineage>
        <taxon>Bacteria</taxon>
        <taxon>Bacillati</taxon>
        <taxon>Bacillota</taxon>
        <taxon>Clostridia</taxon>
        <taxon>Eubacteriales</taxon>
        <taxon>Desulfitobacteriaceae</taxon>
        <taxon>Desulfosporosinus</taxon>
    </lineage>
</organism>
<keyword evidence="6 8" id="KW-1133">Transmembrane helix</keyword>
<dbReference type="GO" id="GO:0005886">
    <property type="term" value="C:plasma membrane"/>
    <property type="evidence" value="ECO:0007669"/>
    <property type="project" value="UniProtKB-SubCell"/>
</dbReference>
<evidence type="ECO:0000313" key="9">
    <source>
        <dbReference type="EMBL" id="OLN28777.1"/>
    </source>
</evidence>
<dbReference type="EMBL" id="MLBF01000039">
    <property type="protein sequence ID" value="OLN28777.1"/>
    <property type="molecule type" value="Genomic_DNA"/>
</dbReference>
<gene>
    <name evidence="9" type="ORF">DSOL_3854</name>
</gene>
<evidence type="ECO:0000256" key="8">
    <source>
        <dbReference type="RuleBase" id="RU362101"/>
    </source>
</evidence>
<sequence length="341" mass="37817">MNIISRNTNVSNRPKWLRYGIIVLGIHLLGLVLLIPEVREYPQLLGFSFLAYTLGLRHAFDADHIAAIDNTVRKLIQQKDDPTGIGFFFSLGHSSVVFIMAIITAVSMHWAQQNIPQLQAIGGLIGTAVSGGFLILIGLMNLYIWFDLYRFFIEMRKGVHDEENLDQLLLNRGLISRFFKPLYQFINKSWHVYPLGFLFGLGFDTASEVALLAISANSATQAVPISGILSLPILFAAGMSLLDTADGVFMTTAYHWAFSTPLRKIYYNLSVTGLSVIAALCIGLIELTQIVASKLGLSGGVFGWIRNLNFGGIGYLLVGLFIVSWLLSLFLWKILRLEDGI</sequence>
<feature type="transmembrane region" description="Helical" evidence="8">
    <location>
        <begin position="192"/>
        <end position="216"/>
    </location>
</feature>
<feature type="transmembrane region" description="Helical" evidence="8">
    <location>
        <begin position="222"/>
        <end position="244"/>
    </location>
</feature>
<comment type="similarity">
    <text evidence="2 8">Belongs to the NiCoT transporter (TC 2.A.52) family.</text>
</comment>
<dbReference type="Proteomes" id="UP000186102">
    <property type="component" value="Unassembled WGS sequence"/>
</dbReference>
<evidence type="ECO:0000256" key="5">
    <source>
        <dbReference type="ARBA" id="ARBA00022692"/>
    </source>
</evidence>
<evidence type="ECO:0000256" key="7">
    <source>
        <dbReference type="ARBA" id="ARBA00023136"/>
    </source>
</evidence>
<evidence type="ECO:0000256" key="3">
    <source>
        <dbReference type="ARBA" id="ARBA00022448"/>
    </source>
</evidence>
<feature type="transmembrane region" description="Helical" evidence="8">
    <location>
        <begin position="16"/>
        <end position="35"/>
    </location>
</feature>
<dbReference type="NCBIfam" id="TIGR00802">
    <property type="entry name" value="nico"/>
    <property type="match status" value="1"/>
</dbReference>
<name>A0A1Q8QN70_9FIRM</name>
<dbReference type="OrthoDB" id="9776706at2"/>
<proteinExistence type="inferred from homology"/>
<reference evidence="9 10" key="1">
    <citation type="submission" date="2016-09" db="EMBL/GenBank/DDBJ databases">
        <title>Complete genome of Desulfosporosinus sp. OL.</title>
        <authorList>
            <person name="Mardanov A."/>
            <person name="Beletsky A."/>
            <person name="Panova A."/>
            <person name="Karnachuk O."/>
            <person name="Ravin N."/>
        </authorList>
    </citation>
    <scope>NUCLEOTIDE SEQUENCE [LARGE SCALE GENOMIC DNA]</scope>
    <source>
        <strain evidence="9 10">OL</strain>
    </source>
</reference>
<feature type="transmembrane region" description="Helical" evidence="8">
    <location>
        <begin position="312"/>
        <end position="332"/>
    </location>
</feature>
<keyword evidence="7 8" id="KW-0472">Membrane</keyword>
<dbReference type="STRING" id="1888891.DSOL_3854"/>
<evidence type="ECO:0000256" key="2">
    <source>
        <dbReference type="ARBA" id="ARBA00010892"/>
    </source>
</evidence>
<dbReference type="Pfam" id="PF03824">
    <property type="entry name" value="NicO"/>
    <property type="match status" value="1"/>
</dbReference>
<dbReference type="PANTHER" id="PTHR31611:SF0">
    <property type="entry name" value="HIGH-AFFINITY NICKEL TRANSPORT PROTEIN NIC1"/>
    <property type="match status" value="1"/>
</dbReference>
<feature type="transmembrane region" description="Helical" evidence="8">
    <location>
        <begin position="83"/>
        <end position="108"/>
    </location>
</feature>
<dbReference type="GO" id="GO:0012505">
    <property type="term" value="C:endomembrane system"/>
    <property type="evidence" value="ECO:0007669"/>
    <property type="project" value="UniProtKB-SubCell"/>
</dbReference>
<comment type="subcellular location">
    <subcellularLocation>
        <location evidence="8">Cell membrane</location>
        <topology evidence="8">Multi-pass membrane protein</topology>
    </subcellularLocation>
    <subcellularLocation>
        <location evidence="1">Endomembrane system</location>
        <topology evidence="1">Multi-pass membrane protein</topology>
    </subcellularLocation>
</comment>
<feature type="transmembrane region" description="Helical" evidence="8">
    <location>
        <begin position="120"/>
        <end position="146"/>
    </location>
</feature>
<keyword evidence="3 8" id="KW-0813">Transport</keyword>
<evidence type="ECO:0000256" key="1">
    <source>
        <dbReference type="ARBA" id="ARBA00004127"/>
    </source>
</evidence>